<sequence>MNHTILNNPPSVMYQKKYVSIHSEDRDISKYPNSAEFDIEVPEDITNVSSMRLVNWAFPSNYNTFSELNSNVTLTFKLTSVFNPTGLSDGSIEKAIFSCLDASKNNYVYSIKIEDGFYNPHQIAMVLTNKMNEVVTIRIRNYLESTSKTSLLPQLDASGGYTNFRVVYNEISKKIWFGNVMDGFSLLNNDVAMKPRSRLPDSVNWGLPNNLGFSKGETKSVTKSGYTPRFYYGDVLNVGDKGYWLMPPSAPSIYKDASCNYIEAPNKINIMGPSYFYMELEGHNCIDETSPFFSNTHTRHTNETNGRVNSSFAKIAIPSTPLTQFFDRDSAPVKIYSPALERIRKLKIRLRYHDGEVVNFGLFDYSFMLELDVVQPITINKNLRHY</sequence>
<organism evidence="1">
    <name type="scientific">viral metagenome</name>
    <dbReference type="NCBI Taxonomy" id="1070528"/>
    <lineage>
        <taxon>unclassified sequences</taxon>
        <taxon>metagenomes</taxon>
        <taxon>organismal metagenomes</taxon>
    </lineage>
</organism>
<dbReference type="AlphaFoldDB" id="A0A6C0E3P2"/>
<protein>
    <submittedName>
        <fullName evidence="1">Uncharacterized protein</fullName>
    </submittedName>
</protein>
<dbReference type="EMBL" id="MN739735">
    <property type="protein sequence ID" value="QHT23797.1"/>
    <property type="molecule type" value="Genomic_DNA"/>
</dbReference>
<proteinExistence type="predicted"/>
<evidence type="ECO:0000313" key="1">
    <source>
        <dbReference type="EMBL" id="QHT23797.1"/>
    </source>
</evidence>
<accession>A0A6C0E3P2</accession>
<reference evidence="1" key="1">
    <citation type="journal article" date="2020" name="Nature">
        <title>Giant virus diversity and host interactions through global metagenomics.</title>
        <authorList>
            <person name="Schulz F."/>
            <person name="Roux S."/>
            <person name="Paez-Espino D."/>
            <person name="Jungbluth S."/>
            <person name="Walsh D.A."/>
            <person name="Denef V.J."/>
            <person name="McMahon K.D."/>
            <person name="Konstantinidis K.T."/>
            <person name="Eloe-Fadrosh E.A."/>
            <person name="Kyrpides N.C."/>
            <person name="Woyke T."/>
        </authorList>
    </citation>
    <scope>NUCLEOTIDE SEQUENCE</scope>
    <source>
        <strain evidence="1">GVMAG-M-3300023179-132</strain>
    </source>
</reference>
<name>A0A6C0E3P2_9ZZZZ</name>